<dbReference type="EC" id="2.1.1.207" evidence="6"/>
<evidence type="ECO:0000256" key="6">
    <source>
        <dbReference type="HAMAP-Rule" id="MF_01885"/>
    </source>
</evidence>
<evidence type="ECO:0000256" key="4">
    <source>
        <dbReference type="ARBA" id="ARBA00022691"/>
    </source>
</evidence>
<feature type="domain" description="tRNA/rRNA methyltransferase SpoU type" evidence="8">
    <location>
        <begin position="2"/>
        <end position="142"/>
    </location>
</feature>
<feature type="binding site" evidence="6 7">
    <location>
        <position position="78"/>
    </location>
    <ligand>
        <name>S-adenosyl-L-methionine</name>
        <dbReference type="ChEBI" id="CHEBI:59789"/>
    </ligand>
</feature>
<dbReference type="PANTHER" id="PTHR42971:SF1">
    <property type="entry name" value="TRNA (CYTIDINE(34)-2'-O)-METHYLTRANSFERASE"/>
    <property type="match status" value="1"/>
</dbReference>
<dbReference type="InterPro" id="IPR001537">
    <property type="entry name" value="SpoU_MeTrfase"/>
</dbReference>
<dbReference type="GO" id="GO:0005737">
    <property type="term" value="C:cytoplasm"/>
    <property type="evidence" value="ECO:0007669"/>
    <property type="project" value="UniProtKB-SubCell"/>
</dbReference>
<dbReference type="InterPro" id="IPR016914">
    <property type="entry name" value="TrmL"/>
</dbReference>
<feature type="binding site" evidence="6 7">
    <location>
        <position position="122"/>
    </location>
    <ligand>
        <name>S-adenosyl-L-methionine</name>
        <dbReference type="ChEBI" id="CHEBI:59789"/>
    </ligand>
</feature>
<dbReference type="NCBIfam" id="TIGR00185">
    <property type="entry name" value="tRNA_yibK_trmL"/>
    <property type="match status" value="1"/>
</dbReference>
<keyword evidence="3 6" id="KW-0808">Transferase</keyword>
<gene>
    <name evidence="6" type="primary">trmL</name>
    <name evidence="9" type="ORF">JT31_12075</name>
</gene>
<keyword evidence="1 6" id="KW-0963">Cytoplasm</keyword>
<keyword evidence="10" id="KW-1185">Reference proteome</keyword>
<dbReference type="GO" id="GO:0002132">
    <property type="term" value="P:wobble position uridine ribose methylation"/>
    <property type="evidence" value="ECO:0007669"/>
    <property type="project" value="TreeGrafter"/>
</dbReference>
<evidence type="ECO:0000256" key="1">
    <source>
        <dbReference type="ARBA" id="ARBA00022490"/>
    </source>
</evidence>
<comment type="function">
    <text evidence="6">Methylates the ribose at the nucleotide 34 wobble position in the two leucyl isoacceptors tRNA(Leu)(CmAA) and tRNA(Leu)(cmnm5UmAA). Catalyzes the methyl transfer from S-adenosyl-L-methionine to the 2'-OH of the wobble nucleotide.</text>
</comment>
<dbReference type="SUPFAM" id="SSF75217">
    <property type="entry name" value="alpha/beta knot"/>
    <property type="match status" value="1"/>
</dbReference>
<dbReference type="GO" id="GO:0141098">
    <property type="term" value="F:tRNA (cytidine(34)-2'-O)-methyltransferase activity"/>
    <property type="evidence" value="ECO:0007669"/>
    <property type="project" value="RHEA"/>
</dbReference>
<dbReference type="RefSeq" id="WP_038477095.1">
    <property type="nucleotide sequence ID" value="NZ_CP009451.1"/>
</dbReference>
<dbReference type="EMBL" id="CP009451">
    <property type="protein sequence ID" value="AIR05314.1"/>
    <property type="molecule type" value="Genomic_DNA"/>
</dbReference>
<dbReference type="HAMAP" id="MF_01885">
    <property type="entry name" value="tRNA_methyltr_TrmL"/>
    <property type="match status" value="1"/>
</dbReference>
<dbReference type="Pfam" id="PF00588">
    <property type="entry name" value="SpoU_methylase"/>
    <property type="match status" value="1"/>
</dbReference>
<name>A0A089Q4D8_9ENTR</name>
<keyword evidence="4 6" id="KW-0949">S-adenosyl-L-methionine</keyword>
<comment type="catalytic activity">
    <reaction evidence="6">
        <text>cytidine(34) in tRNA + S-adenosyl-L-methionine = 2'-O-methylcytidine(34) in tRNA + S-adenosyl-L-homocysteine + H(+)</text>
        <dbReference type="Rhea" id="RHEA:43084"/>
        <dbReference type="Rhea" id="RHEA-COMP:10331"/>
        <dbReference type="Rhea" id="RHEA-COMP:10332"/>
        <dbReference type="ChEBI" id="CHEBI:15378"/>
        <dbReference type="ChEBI" id="CHEBI:57856"/>
        <dbReference type="ChEBI" id="CHEBI:59789"/>
        <dbReference type="ChEBI" id="CHEBI:74495"/>
        <dbReference type="ChEBI" id="CHEBI:82748"/>
        <dbReference type="EC" id="2.1.1.207"/>
    </reaction>
</comment>
<comment type="similarity">
    <text evidence="6">Belongs to the class IV-like SAM-binding methyltransferase superfamily. RNA methyltransferase TrmH family. TrmL subfamily.</text>
</comment>
<proteinExistence type="inferred from homology"/>
<evidence type="ECO:0000256" key="5">
    <source>
        <dbReference type="ARBA" id="ARBA00022694"/>
    </source>
</evidence>
<dbReference type="KEGG" id="cnt:JT31_12075"/>
<sequence length="157" mass="17862">MLNIVLFEPEIPPNTGNIIRLCANTGFRLHIIEPMGFPWDDKRLRRAGLDYHEFTTVLRHRDYNAFLEAEKPQRLFALTTKGTPAHSAVSYQAGDYLMFGPETRGLPPEILNAMPAEQKIRIPMMPDSRSMNLSNSVSVVVYEAWRQLGYQGAVLRS</sequence>
<evidence type="ECO:0000313" key="9">
    <source>
        <dbReference type="EMBL" id="AIR05314.1"/>
    </source>
</evidence>
<reference evidence="9 10" key="1">
    <citation type="submission" date="2014-09" db="EMBL/GenBank/DDBJ databases">
        <title>Cedecea neteri SSMD04 Genome Sequencing.</title>
        <authorList>
            <person name="Tan J.-Y."/>
        </authorList>
    </citation>
    <scope>NUCLEOTIDE SEQUENCE [LARGE SCALE GENOMIC DNA]</scope>
    <source>
        <strain evidence="9 10">SSMD04</strain>
    </source>
</reference>
<comment type="catalytic activity">
    <reaction evidence="6">
        <text>5-carboxymethylaminomethyluridine(34) in tRNA(Leu) + S-adenosyl-L-methionine = 5-carboxymethylaminomethyl-2'-O-methyluridine(34) in tRNA(Leu) + S-adenosyl-L-homocysteine + H(+)</text>
        <dbReference type="Rhea" id="RHEA:43088"/>
        <dbReference type="Rhea" id="RHEA-COMP:10333"/>
        <dbReference type="Rhea" id="RHEA-COMP:10334"/>
        <dbReference type="ChEBI" id="CHEBI:15378"/>
        <dbReference type="ChEBI" id="CHEBI:57856"/>
        <dbReference type="ChEBI" id="CHEBI:59789"/>
        <dbReference type="ChEBI" id="CHEBI:74508"/>
        <dbReference type="ChEBI" id="CHEBI:74511"/>
        <dbReference type="EC" id="2.1.1.207"/>
    </reaction>
</comment>
<dbReference type="Gene3D" id="3.40.1280.10">
    <property type="match status" value="1"/>
</dbReference>
<evidence type="ECO:0000259" key="8">
    <source>
        <dbReference type="Pfam" id="PF00588"/>
    </source>
</evidence>
<evidence type="ECO:0000256" key="7">
    <source>
        <dbReference type="PIRSR" id="PIRSR029256-1"/>
    </source>
</evidence>
<evidence type="ECO:0000256" key="3">
    <source>
        <dbReference type="ARBA" id="ARBA00022679"/>
    </source>
</evidence>
<protein>
    <recommendedName>
        <fullName evidence="6">tRNA (cytidine(34)-2'-O)-methyltransferase</fullName>
        <ecNumber evidence="6">2.1.1.207</ecNumber>
    </recommendedName>
    <alternativeName>
        <fullName evidence="6">tRNA (cytidine/uridine-2'-O-)-methyltransferase TrmL</fullName>
    </alternativeName>
</protein>
<dbReference type="GO" id="GO:0003723">
    <property type="term" value="F:RNA binding"/>
    <property type="evidence" value="ECO:0007669"/>
    <property type="project" value="InterPro"/>
</dbReference>
<dbReference type="GO" id="GO:0141102">
    <property type="term" value="F:tRNA (5-carboxymethylaminomethyluridine(34)-2'-O)-methyltransferase activity"/>
    <property type="evidence" value="ECO:0007669"/>
    <property type="project" value="RHEA"/>
</dbReference>
<dbReference type="GO" id="GO:0002131">
    <property type="term" value="P:wobble position cytosine ribose methylation"/>
    <property type="evidence" value="ECO:0007669"/>
    <property type="project" value="TreeGrafter"/>
</dbReference>
<keyword evidence="2 6" id="KW-0489">Methyltransferase</keyword>
<dbReference type="InterPro" id="IPR029026">
    <property type="entry name" value="tRNA_m1G_MTases_N"/>
</dbReference>
<dbReference type="Proteomes" id="UP000029481">
    <property type="component" value="Chromosome"/>
</dbReference>
<feature type="binding site" evidence="6 7">
    <location>
        <position position="100"/>
    </location>
    <ligand>
        <name>S-adenosyl-L-methionine</name>
        <dbReference type="ChEBI" id="CHEBI:59789"/>
    </ligand>
</feature>
<evidence type="ECO:0000313" key="10">
    <source>
        <dbReference type="Proteomes" id="UP000029481"/>
    </source>
</evidence>
<dbReference type="NCBIfam" id="NF007683">
    <property type="entry name" value="PRK10358.1"/>
    <property type="match status" value="1"/>
</dbReference>
<comment type="subunit">
    <text evidence="6">Homodimer.</text>
</comment>
<dbReference type="GO" id="GO:0042802">
    <property type="term" value="F:identical protein binding"/>
    <property type="evidence" value="ECO:0007669"/>
    <property type="project" value="UniProtKB-ARBA"/>
</dbReference>
<dbReference type="FunFam" id="3.40.1280.10:FF:000002">
    <property type="entry name" value="Peptidylprolyl isomerase"/>
    <property type="match status" value="1"/>
</dbReference>
<dbReference type="InterPro" id="IPR029028">
    <property type="entry name" value="Alpha/beta_knot_MTases"/>
</dbReference>
<dbReference type="PANTHER" id="PTHR42971">
    <property type="entry name" value="TRNA (CYTIDINE(34)-2'-O)-METHYLTRANSFERASE"/>
    <property type="match status" value="1"/>
</dbReference>
<dbReference type="AlphaFoldDB" id="A0A089Q4D8"/>
<feature type="binding site" evidence="6 7">
    <location>
        <position position="130"/>
    </location>
    <ligand>
        <name>S-adenosyl-L-methionine</name>
        <dbReference type="ChEBI" id="CHEBI:59789"/>
    </ligand>
</feature>
<dbReference type="CDD" id="cd18094">
    <property type="entry name" value="SpoU-like_TrmL"/>
    <property type="match status" value="1"/>
</dbReference>
<keyword evidence="5 6" id="KW-0819">tRNA processing</keyword>
<evidence type="ECO:0000256" key="2">
    <source>
        <dbReference type="ARBA" id="ARBA00022603"/>
    </source>
</evidence>
<comment type="subcellular location">
    <subcellularLocation>
        <location evidence="6">Cytoplasm</location>
    </subcellularLocation>
</comment>
<dbReference type="PIRSF" id="PIRSF029256">
    <property type="entry name" value="SpoU_TrmH_prd"/>
    <property type="match status" value="1"/>
</dbReference>
<accession>A0A089Q4D8</accession>
<organism evidence="9 10">
    <name type="scientific">Cedecea neteri</name>
    <dbReference type="NCBI Taxonomy" id="158822"/>
    <lineage>
        <taxon>Bacteria</taxon>
        <taxon>Pseudomonadati</taxon>
        <taxon>Pseudomonadota</taxon>
        <taxon>Gammaproteobacteria</taxon>
        <taxon>Enterobacterales</taxon>
        <taxon>Enterobacteriaceae</taxon>
        <taxon>Cedecea</taxon>
    </lineage>
</organism>
<dbReference type="OrthoDB" id="9789043at2"/>